<organism evidence="1 2">
    <name type="scientific">Linum trigynum</name>
    <dbReference type="NCBI Taxonomy" id="586398"/>
    <lineage>
        <taxon>Eukaryota</taxon>
        <taxon>Viridiplantae</taxon>
        <taxon>Streptophyta</taxon>
        <taxon>Embryophyta</taxon>
        <taxon>Tracheophyta</taxon>
        <taxon>Spermatophyta</taxon>
        <taxon>Magnoliopsida</taxon>
        <taxon>eudicotyledons</taxon>
        <taxon>Gunneridae</taxon>
        <taxon>Pentapetalae</taxon>
        <taxon>rosids</taxon>
        <taxon>fabids</taxon>
        <taxon>Malpighiales</taxon>
        <taxon>Linaceae</taxon>
        <taxon>Linum</taxon>
    </lineage>
</organism>
<protein>
    <submittedName>
        <fullName evidence="1">Uncharacterized protein</fullName>
    </submittedName>
</protein>
<proteinExistence type="predicted"/>
<evidence type="ECO:0000313" key="2">
    <source>
        <dbReference type="Proteomes" id="UP001497516"/>
    </source>
</evidence>
<dbReference type="Proteomes" id="UP001497516">
    <property type="component" value="Chromosome 5"/>
</dbReference>
<dbReference type="EMBL" id="OZ034818">
    <property type="protein sequence ID" value="CAL1389052.1"/>
    <property type="molecule type" value="Genomic_DNA"/>
</dbReference>
<dbReference type="InterPro" id="IPR050592">
    <property type="entry name" value="GDSL_lipolytic_enzyme"/>
</dbReference>
<dbReference type="Gene3D" id="3.40.50.1110">
    <property type="entry name" value="SGNH hydrolase"/>
    <property type="match status" value="1"/>
</dbReference>
<evidence type="ECO:0000313" key="1">
    <source>
        <dbReference type="EMBL" id="CAL1389052.1"/>
    </source>
</evidence>
<dbReference type="AlphaFoldDB" id="A0AAV2ETJ7"/>
<dbReference type="PANTHER" id="PTHR45642">
    <property type="entry name" value="GDSL ESTERASE/LIPASE EXL3"/>
    <property type="match status" value="1"/>
</dbReference>
<sequence length="77" mass="8605">MVDIGNNNVISTLPKDNFQAYDRDFDGDWPQGRFSNGKILLEYIAQDFGLKSPTSLLTWTLTMALRISPPGLLCSIL</sequence>
<reference evidence="1 2" key="1">
    <citation type="submission" date="2024-04" db="EMBL/GenBank/DDBJ databases">
        <authorList>
            <person name="Fracassetti M."/>
        </authorList>
    </citation>
    <scope>NUCLEOTIDE SEQUENCE [LARGE SCALE GENOMIC DNA]</scope>
</reference>
<name>A0AAV2ETJ7_9ROSI</name>
<accession>A0AAV2ETJ7</accession>
<gene>
    <name evidence="1" type="ORF">LTRI10_LOCUS29940</name>
</gene>
<dbReference type="PANTHER" id="PTHR45642:SF12">
    <property type="entry name" value="OS09G0132900 PROTEIN"/>
    <property type="match status" value="1"/>
</dbReference>
<keyword evidence="2" id="KW-1185">Reference proteome</keyword>
<dbReference type="InterPro" id="IPR036514">
    <property type="entry name" value="SGNH_hydro_sf"/>
</dbReference>